<dbReference type="RefSeq" id="XP_001582294.1">
    <property type="nucleotide sequence ID" value="XM_001582244.1"/>
</dbReference>
<dbReference type="VEuPathDB" id="TrichDB:TVAGG3_0175900"/>
<dbReference type="EMBL" id="DS113191">
    <property type="protein sequence ID" value="EAY21308.1"/>
    <property type="molecule type" value="Genomic_DNA"/>
</dbReference>
<dbReference type="InParanoid" id="A2DE90"/>
<reference evidence="1" key="1">
    <citation type="submission" date="2006-10" db="EMBL/GenBank/DDBJ databases">
        <authorList>
            <person name="Amadeo P."/>
            <person name="Zhao Q."/>
            <person name="Wortman J."/>
            <person name="Fraser-Liggett C."/>
            <person name="Carlton J."/>
        </authorList>
    </citation>
    <scope>NUCLEOTIDE SEQUENCE</scope>
    <source>
        <strain evidence="1">G3</strain>
    </source>
</reference>
<dbReference type="KEGG" id="tva:5466856"/>
<gene>
    <name evidence="1" type="ORF">TVAG_166830</name>
</gene>
<dbReference type="AlphaFoldDB" id="A2DE90"/>
<evidence type="ECO:0000313" key="2">
    <source>
        <dbReference type="Proteomes" id="UP000001542"/>
    </source>
</evidence>
<evidence type="ECO:0000313" key="1">
    <source>
        <dbReference type="EMBL" id="EAY21308.1"/>
    </source>
</evidence>
<reference evidence="1" key="2">
    <citation type="journal article" date="2007" name="Science">
        <title>Draft genome sequence of the sexually transmitted pathogen Trichomonas vaginalis.</title>
        <authorList>
            <person name="Carlton J.M."/>
            <person name="Hirt R.P."/>
            <person name="Silva J.C."/>
            <person name="Delcher A.L."/>
            <person name="Schatz M."/>
            <person name="Zhao Q."/>
            <person name="Wortman J.R."/>
            <person name="Bidwell S.L."/>
            <person name="Alsmark U.C.M."/>
            <person name="Besteiro S."/>
            <person name="Sicheritz-Ponten T."/>
            <person name="Noel C.J."/>
            <person name="Dacks J.B."/>
            <person name="Foster P.G."/>
            <person name="Simillion C."/>
            <person name="Van de Peer Y."/>
            <person name="Miranda-Saavedra D."/>
            <person name="Barton G.J."/>
            <person name="Westrop G.D."/>
            <person name="Mueller S."/>
            <person name="Dessi D."/>
            <person name="Fiori P.L."/>
            <person name="Ren Q."/>
            <person name="Paulsen I."/>
            <person name="Zhang H."/>
            <person name="Bastida-Corcuera F.D."/>
            <person name="Simoes-Barbosa A."/>
            <person name="Brown M.T."/>
            <person name="Hayes R.D."/>
            <person name="Mukherjee M."/>
            <person name="Okumura C.Y."/>
            <person name="Schneider R."/>
            <person name="Smith A.J."/>
            <person name="Vanacova S."/>
            <person name="Villalvazo M."/>
            <person name="Haas B.J."/>
            <person name="Pertea M."/>
            <person name="Feldblyum T.V."/>
            <person name="Utterback T.R."/>
            <person name="Shu C.L."/>
            <person name="Osoegawa K."/>
            <person name="de Jong P.J."/>
            <person name="Hrdy I."/>
            <person name="Horvathova L."/>
            <person name="Zubacova Z."/>
            <person name="Dolezal P."/>
            <person name="Malik S.B."/>
            <person name="Logsdon J.M. Jr."/>
            <person name="Henze K."/>
            <person name="Gupta A."/>
            <person name="Wang C.C."/>
            <person name="Dunne R.L."/>
            <person name="Upcroft J.A."/>
            <person name="Upcroft P."/>
            <person name="White O."/>
            <person name="Salzberg S.L."/>
            <person name="Tang P."/>
            <person name="Chiu C.-H."/>
            <person name="Lee Y.-S."/>
            <person name="Embley T.M."/>
            <person name="Coombs G.H."/>
            <person name="Mottram J.C."/>
            <person name="Tachezy J."/>
            <person name="Fraser-Liggett C.M."/>
            <person name="Johnson P.J."/>
        </authorList>
    </citation>
    <scope>NUCLEOTIDE SEQUENCE [LARGE SCALE GENOMIC DNA]</scope>
    <source>
        <strain evidence="1">G3</strain>
    </source>
</reference>
<proteinExistence type="predicted"/>
<keyword evidence="2" id="KW-1185">Reference proteome</keyword>
<name>A2DE90_TRIV3</name>
<dbReference type="Proteomes" id="UP000001542">
    <property type="component" value="Unassembled WGS sequence"/>
</dbReference>
<organism evidence="1 2">
    <name type="scientific">Trichomonas vaginalis (strain ATCC PRA-98 / G3)</name>
    <dbReference type="NCBI Taxonomy" id="412133"/>
    <lineage>
        <taxon>Eukaryota</taxon>
        <taxon>Metamonada</taxon>
        <taxon>Parabasalia</taxon>
        <taxon>Trichomonadida</taxon>
        <taxon>Trichomonadidae</taxon>
        <taxon>Trichomonas</taxon>
    </lineage>
</organism>
<dbReference type="VEuPathDB" id="TrichDB:TVAG_166830"/>
<protein>
    <submittedName>
        <fullName evidence="1">Uncharacterized protein</fullName>
    </submittedName>
</protein>
<sequence length="237" mass="27396">MSFSLAPLVKGKETKEIKNELTTSQKNPVYQSDLFRSQNSSSINIKQETSQDNQTVQLYIHKINKQKITPMTTADPSKQYLMQIYSQIIETVDPISEKSLFSYMIAQPEALCLKNQNAKFDQLQTWLGILSKRFSVEMTYIDSQEEANAGSFFLGKYVLFHQKNQNYTSPQFDQTKKFKNGVYKLLWIVTGPPISEDGTHRNEGSSVYMLSEDEKHSDEIITSNEYYLFYDYDHAVI</sequence>
<accession>A2DE90</accession>